<dbReference type="GeneID" id="11472879"/>
<dbReference type="eggNOG" id="KOG2861">
    <property type="taxonomic scope" value="Eukaryota"/>
</dbReference>
<dbReference type="AlphaFoldDB" id="G8JSN8"/>
<dbReference type="InParanoid" id="G8JSN8"/>
<dbReference type="FunCoup" id="G8JSN8">
    <property type="interactions" value="82"/>
</dbReference>
<sequence>MLSYIRTTYKINLNTVRSISSSRSPLPGSRSLRRSLLPGKSSYPESYNKPLAYKVSKFLKLKPVTSITTSEAYDLPKVIDLLNQKGYQPVNLIPDEIVTFKYFHDGHQGDVMIIRQNGTVVAWGLDESSQMENILPLVDEARINPLKEKQYESEDLDYVELDTTESWTQLHDITNRGEANESFVEGDLIVINSISANHGMLDKAALSGGLSRSTRLSVLEAALESHIAKTKKFTELLSSGKKLNFTENHILESTGRLFLIRGNLNLYSELIETPDLYWSEPDLEKLYEKISRNLDIQPRITILNKKLDYATDESRALLSVLNEKKSTKLEWIIIWLISVEVCFELFHFYEKYKTITEDEAKQESYI</sequence>
<feature type="domain" description="DUF155" evidence="2">
    <location>
        <begin position="113"/>
        <end position="304"/>
    </location>
</feature>
<dbReference type="OrthoDB" id="242766at2759"/>
<evidence type="ECO:0000259" key="2">
    <source>
        <dbReference type="Pfam" id="PF02582"/>
    </source>
</evidence>
<dbReference type="OMA" id="QGLYQTK"/>
<dbReference type="RefSeq" id="XP_003646577.1">
    <property type="nucleotide sequence ID" value="XM_003646529.1"/>
</dbReference>
<organism evidence="3 4">
    <name type="scientific">Eremothecium cymbalariae (strain CBS 270.75 / DBVPG 7215 / KCTC 17166 / NRRL Y-17582)</name>
    <name type="common">Yeast</name>
    <dbReference type="NCBI Taxonomy" id="931890"/>
    <lineage>
        <taxon>Eukaryota</taxon>
        <taxon>Fungi</taxon>
        <taxon>Dikarya</taxon>
        <taxon>Ascomycota</taxon>
        <taxon>Saccharomycotina</taxon>
        <taxon>Saccharomycetes</taxon>
        <taxon>Saccharomycetales</taxon>
        <taxon>Saccharomycetaceae</taxon>
        <taxon>Eremothecium</taxon>
    </lineage>
</organism>
<dbReference type="InterPro" id="IPR003734">
    <property type="entry name" value="DUF155"/>
</dbReference>
<dbReference type="EMBL" id="CP002500">
    <property type="protein sequence ID" value="AET39760.1"/>
    <property type="molecule type" value="Genomic_DNA"/>
</dbReference>
<dbReference type="Pfam" id="PF02582">
    <property type="entry name" value="DUF155"/>
    <property type="match status" value="1"/>
</dbReference>
<protein>
    <recommendedName>
        <fullName evidence="2">DUF155 domain-containing protein</fullName>
    </recommendedName>
</protein>
<keyword evidence="4" id="KW-1185">Reference proteome</keyword>
<dbReference type="KEGG" id="erc:Ecym_4743"/>
<evidence type="ECO:0000256" key="1">
    <source>
        <dbReference type="ARBA" id="ARBA00008306"/>
    </source>
</evidence>
<proteinExistence type="inferred from homology"/>
<comment type="similarity">
    <text evidence="1">Belongs to the RMD1/sif2 family.</text>
</comment>
<dbReference type="GO" id="GO:0005743">
    <property type="term" value="C:mitochondrial inner membrane"/>
    <property type="evidence" value="ECO:0007669"/>
    <property type="project" value="EnsemblFungi"/>
</dbReference>
<dbReference type="PANTHER" id="PTHR16255">
    <property type="entry name" value="REQUIRED FOR MEIOTIC NUCLEAR DIVISION PROTEIN 1 HOMOLOG"/>
    <property type="match status" value="1"/>
</dbReference>
<name>G8JSN8_ERECY</name>
<gene>
    <name evidence="3" type="ordered locus">Ecym_4743</name>
</gene>
<evidence type="ECO:0000313" key="4">
    <source>
        <dbReference type="Proteomes" id="UP000006790"/>
    </source>
</evidence>
<reference evidence="4" key="1">
    <citation type="journal article" date="2012" name="G3 (Bethesda)">
        <title>Pichia sorbitophila, an interspecies yeast hybrid reveals early steps of genome resolution following polyploidization.</title>
        <authorList>
            <person name="Leh Louis V."/>
            <person name="Despons L."/>
            <person name="Friedrich A."/>
            <person name="Martin T."/>
            <person name="Durrens P."/>
            <person name="Casaregola S."/>
            <person name="Neuveglise C."/>
            <person name="Fairhead C."/>
            <person name="Marck C."/>
            <person name="Cruz J.A."/>
            <person name="Straub M.L."/>
            <person name="Kugler V."/>
            <person name="Sacerdot C."/>
            <person name="Uzunov Z."/>
            <person name="Thierry A."/>
            <person name="Weiss S."/>
            <person name="Bleykasten C."/>
            <person name="De Montigny J."/>
            <person name="Jacques N."/>
            <person name="Jung P."/>
            <person name="Lemaire M."/>
            <person name="Mallet S."/>
            <person name="Morel G."/>
            <person name="Richard G.F."/>
            <person name="Sarkar A."/>
            <person name="Savel G."/>
            <person name="Schacherer J."/>
            <person name="Seret M.L."/>
            <person name="Talla E."/>
            <person name="Samson G."/>
            <person name="Jubin C."/>
            <person name="Poulain J."/>
            <person name="Vacherie B."/>
            <person name="Barbe V."/>
            <person name="Pelletier E."/>
            <person name="Sherman D.J."/>
            <person name="Westhof E."/>
            <person name="Weissenbach J."/>
            <person name="Baret P.V."/>
            <person name="Wincker P."/>
            <person name="Gaillardin C."/>
            <person name="Dujon B."/>
            <person name="Souciet J.L."/>
        </authorList>
    </citation>
    <scope>NUCLEOTIDE SEQUENCE [LARGE SCALE GENOMIC DNA]</scope>
    <source>
        <strain evidence="4">CBS 270.75 / DBVPG 7215 / KCTC 17166 / NRRL Y-17582</strain>
    </source>
</reference>
<dbReference type="InterPro" id="IPR051624">
    <property type="entry name" value="RMD1/Sad1-interacting"/>
</dbReference>
<dbReference type="Proteomes" id="UP000006790">
    <property type="component" value="Chromosome 4"/>
</dbReference>
<dbReference type="PANTHER" id="PTHR16255:SF1">
    <property type="entry name" value="REQUIRED FOR MEIOTIC NUCLEAR DIVISION PROTEIN 1 HOMOLOG"/>
    <property type="match status" value="1"/>
</dbReference>
<accession>G8JSN8</accession>
<dbReference type="HOGENOM" id="CLU_011220_0_0_1"/>
<dbReference type="GO" id="GO:0070131">
    <property type="term" value="P:positive regulation of mitochondrial translation"/>
    <property type="evidence" value="ECO:0007669"/>
    <property type="project" value="TreeGrafter"/>
</dbReference>
<evidence type="ECO:0000313" key="3">
    <source>
        <dbReference type="EMBL" id="AET39760.1"/>
    </source>
</evidence>